<dbReference type="InterPro" id="IPR006941">
    <property type="entry name" value="RNase_CAF1"/>
</dbReference>
<dbReference type="RefSeq" id="XP_001704176.1">
    <property type="nucleotide sequence ID" value="XM_001704124.1"/>
</dbReference>
<comment type="caution">
    <text evidence="15">The sequence shown here is derived from an EMBL/GenBank/DDBJ whole genome shotgun (WGS) entry which is preliminary data.</text>
</comment>
<dbReference type="GO" id="GO:0000932">
    <property type="term" value="C:P-body"/>
    <property type="evidence" value="ECO:0000318"/>
    <property type="project" value="GO_Central"/>
</dbReference>
<evidence type="ECO:0000256" key="4">
    <source>
        <dbReference type="ARBA" id="ARBA00008372"/>
    </source>
</evidence>
<comment type="subcellular location">
    <subcellularLocation>
        <location evidence="3">Cytoplasm</location>
    </subcellularLocation>
    <subcellularLocation>
        <location evidence="2">Nucleus</location>
    </subcellularLocation>
</comment>
<evidence type="ECO:0000256" key="8">
    <source>
        <dbReference type="ARBA" id="ARBA00022723"/>
    </source>
</evidence>
<dbReference type="SUPFAM" id="SSF53098">
    <property type="entry name" value="Ribonuclease H-like"/>
    <property type="match status" value="1"/>
</dbReference>
<keyword evidence="16" id="KW-1185">Reference proteome</keyword>
<evidence type="ECO:0000256" key="9">
    <source>
        <dbReference type="ARBA" id="ARBA00022801"/>
    </source>
</evidence>
<comment type="similarity">
    <text evidence="4">Belongs to the CAF1 family.</text>
</comment>
<dbReference type="GO" id="GO:0005634">
    <property type="term" value="C:nucleus"/>
    <property type="evidence" value="ECO:0007669"/>
    <property type="project" value="UniProtKB-SubCell"/>
</dbReference>
<gene>
    <name evidence="15" type="ORF">GL50803_008209</name>
</gene>
<evidence type="ECO:0000256" key="3">
    <source>
        <dbReference type="ARBA" id="ARBA00004496"/>
    </source>
</evidence>
<name>A8BYI1_GIAIC</name>
<dbReference type="PANTHER" id="PTHR10797">
    <property type="entry name" value="CCR4-NOT TRANSCRIPTION COMPLEX SUBUNIT"/>
    <property type="match status" value="1"/>
</dbReference>
<dbReference type="STRING" id="184922.A8BYI1"/>
<reference evidence="15 16" key="1">
    <citation type="journal article" date="2007" name="Science">
        <title>Genomic minimalism in the early diverging intestinal parasite Giardia lamblia.</title>
        <authorList>
            <person name="Morrison H.G."/>
            <person name="McArthur A.G."/>
            <person name="Gillin F.D."/>
            <person name="Aley S.B."/>
            <person name="Adam R.D."/>
            <person name="Olsen G.J."/>
            <person name="Best A.A."/>
            <person name="Cande W.Z."/>
            <person name="Chen F."/>
            <person name="Cipriano M.J."/>
            <person name="Davids B.J."/>
            <person name="Dawson S.C."/>
            <person name="Elmendorf H.G."/>
            <person name="Hehl A.B."/>
            <person name="Holder M.E."/>
            <person name="Huse S.M."/>
            <person name="Kim U.U."/>
            <person name="Lasek-Nesselquist E."/>
            <person name="Manning G."/>
            <person name="Nigam A."/>
            <person name="Nixon J.E."/>
            <person name="Palm D."/>
            <person name="Passamaneck N.E."/>
            <person name="Prabhu A."/>
            <person name="Reich C.I."/>
            <person name="Reiner D.S."/>
            <person name="Samuelson J."/>
            <person name="Svard S.G."/>
            <person name="Sogin M.L."/>
        </authorList>
    </citation>
    <scope>NUCLEOTIDE SEQUENCE [LARGE SCALE GENOMIC DNA]</scope>
    <source>
        <strain evidence="15 16">WB C6</strain>
    </source>
</reference>
<keyword evidence="13" id="KW-0804">Transcription</keyword>
<dbReference type="OMA" id="HIREVWS"/>
<dbReference type="EMBL" id="AACB03000003">
    <property type="protein sequence ID" value="KAE8302714.1"/>
    <property type="molecule type" value="Genomic_DNA"/>
</dbReference>
<evidence type="ECO:0000256" key="5">
    <source>
        <dbReference type="ARBA" id="ARBA00012161"/>
    </source>
</evidence>
<keyword evidence="8" id="KW-0479">Metal-binding</keyword>
<dbReference type="InterPro" id="IPR039637">
    <property type="entry name" value="CNOT7/CNOT8/Pop2"/>
</dbReference>
<dbReference type="AlphaFoldDB" id="A8BYI1"/>
<dbReference type="InterPro" id="IPR012337">
    <property type="entry name" value="RNaseH-like_sf"/>
</dbReference>
<dbReference type="VEuPathDB" id="GiardiaDB:GL50803_8209"/>
<evidence type="ECO:0000256" key="2">
    <source>
        <dbReference type="ARBA" id="ARBA00004123"/>
    </source>
</evidence>
<dbReference type="GO" id="GO:0046872">
    <property type="term" value="F:metal ion binding"/>
    <property type="evidence" value="ECO:0007669"/>
    <property type="project" value="UniProtKB-KW"/>
</dbReference>
<dbReference type="HOGENOM" id="CLU_027974_1_0_1"/>
<keyword evidence="14" id="KW-0539">Nucleus</keyword>
<dbReference type="GO" id="GO:0000288">
    <property type="term" value="P:nuclear-transcribed mRNA catabolic process, deadenylation-dependent decay"/>
    <property type="evidence" value="ECO:0000318"/>
    <property type="project" value="GO_Central"/>
</dbReference>
<keyword evidence="7" id="KW-0540">Nuclease</keyword>
<protein>
    <recommendedName>
        <fullName evidence="5">poly(A)-specific ribonuclease</fullName>
        <ecNumber evidence="5">3.1.13.4</ecNumber>
    </recommendedName>
</protein>
<accession>A8BYI1</accession>
<keyword evidence="10" id="KW-0269">Exonuclease</keyword>
<dbReference type="FunCoup" id="A8BYI1">
    <property type="interactions" value="213"/>
</dbReference>
<evidence type="ECO:0000313" key="16">
    <source>
        <dbReference type="Proteomes" id="UP000001548"/>
    </source>
</evidence>
<sequence length="265" mass="29941">MGGHVVDVYRFNLSQVCREITSLIGRYPIVAIDTEFPGYFEDLNQLVQLSNASVSSDILASPTNYQKLKINVDALNLIQLGISLSDFEGNSPYPHSTWQFNLAFDEATSIVNNESLELLRGQGIDFSKLRRDGIHPLMLSYELQVSGLLYNRNLIYLCFHGFYDFGYLVKAVTMHDLPDSNREFNTLLKVLFPGRLYDLKQCCSWIGSLESLADMQGVQYLGVQHQAGSDAWVTSSIFRSMIRTTGLPPHCMNRCIYGLTQIDED</sequence>
<organism evidence="15 16">
    <name type="scientific">Giardia intestinalis (strain ATCC 50803 / WB clone C6)</name>
    <name type="common">Giardia lamblia</name>
    <dbReference type="NCBI Taxonomy" id="184922"/>
    <lineage>
        <taxon>Eukaryota</taxon>
        <taxon>Metamonada</taxon>
        <taxon>Diplomonadida</taxon>
        <taxon>Hexamitidae</taxon>
        <taxon>Giardiinae</taxon>
        <taxon>Giardia</taxon>
    </lineage>
</organism>
<comment type="catalytic activity">
    <reaction evidence="1">
        <text>Exonucleolytic cleavage of poly(A) to 5'-AMP.</text>
        <dbReference type="EC" id="3.1.13.4"/>
    </reaction>
</comment>
<dbReference type="GO" id="GO:0004535">
    <property type="term" value="F:poly(A)-specific ribonuclease activity"/>
    <property type="evidence" value="ECO:0000318"/>
    <property type="project" value="GO_Central"/>
</dbReference>
<evidence type="ECO:0000313" key="15">
    <source>
        <dbReference type="EMBL" id="KAE8302714.1"/>
    </source>
</evidence>
<dbReference type="GO" id="GO:0030015">
    <property type="term" value="C:CCR4-NOT core complex"/>
    <property type="evidence" value="ECO:0000318"/>
    <property type="project" value="GO_Central"/>
</dbReference>
<dbReference type="KEGG" id="gla:GL50803_008209"/>
<dbReference type="Gene3D" id="3.30.420.10">
    <property type="entry name" value="Ribonuclease H-like superfamily/Ribonuclease H"/>
    <property type="match status" value="1"/>
</dbReference>
<dbReference type="EC" id="3.1.13.4" evidence="5"/>
<dbReference type="Pfam" id="PF04857">
    <property type="entry name" value="CAF1"/>
    <property type="match status" value="1"/>
</dbReference>
<dbReference type="GO" id="GO:0003723">
    <property type="term" value="F:RNA binding"/>
    <property type="evidence" value="ECO:0007669"/>
    <property type="project" value="UniProtKB-KW"/>
</dbReference>
<dbReference type="InterPro" id="IPR036397">
    <property type="entry name" value="RNaseH_sf"/>
</dbReference>
<dbReference type="Proteomes" id="UP000001548">
    <property type="component" value="Unassembled WGS sequence"/>
</dbReference>
<keyword evidence="11" id="KW-0694">RNA-binding</keyword>
<evidence type="ECO:0000256" key="7">
    <source>
        <dbReference type="ARBA" id="ARBA00022722"/>
    </source>
</evidence>
<evidence type="ECO:0000256" key="14">
    <source>
        <dbReference type="ARBA" id="ARBA00023242"/>
    </source>
</evidence>
<keyword evidence="9" id="KW-0378">Hydrolase</keyword>
<evidence type="ECO:0000256" key="10">
    <source>
        <dbReference type="ARBA" id="ARBA00022839"/>
    </source>
</evidence>
<proteinExistence type="inferred from homology"/>
<keyword evidence="6" id="KW-0963">Cytoplasm</keyword>
<keyword evidence="12" id="KW-0805">Transcription regulation</keyword>
<evidence type="ECO:0000256" key="13">
    <source>
        <dbReference type="ARBA" id="ARBA00023163"/>
    </source>
</evidence>
<evidence type="ECO:0000256" key="6">
    <source>
        <dbReference type="ARBA" id="ARBA00022490"/>
    </source>
</evidence>
<evidence type="ECO:0000256" key="1">
    <source>
        <dbReference type="ARBA" id="ARBA00001663"/>
    </source>
</evidence>
<dbReference type="GeneID" id="5697031"/>
<dbReference type="FunFam" id="3.30.420.10:FF:000180">
    <property type="entry name" value="CCR4-NOT transcription complex, subunit 7"/>
    <property type="match status" value="1"/>
</dbReference>
<evidence type="ECO:0000256" key="12">
    <source>
        <dbReference type="ARBA" id="ARBA00023015"/>
    </source>
</evidence>
<evidence type="ECO:0000256" key="11">
    <source>
        <dbReference type="ARBA" id="ARBA00022884"/>
    </source>
</evidence>